<proteinExistence type="inferred from homology"/>
<evidence type="ECO:0000259" key="8">
    <source>
        <dbReference type="Pfam" id="PF13359"/>
    </source>
</evidence>
<keyword evidence="10" id="KW-1185">Reference proteome</keyword>
<keyword evidence="5" id="KW-0479">Metal-binding</keyword>
<dbReference type="OrthoDB" id="6627079at2759"/>
<evidence type="ECO:0000256" key="2">
    <source>
        <dbReference type="ARBA" id="ARBA00004123"/>
    </source>
</evidence>
<dbReference type="GO" id="GO:0004518">
    <property type="term" value="F:nuclease activity"/>
    <property type="evidence" value="ECO:0007669"/>
    <property type="project" value="UniProtKB-KW"/>
</dbReference>
<keyword evidence="7" id="KW-0539">Nucleus</keyword>
<comment type="cofactor">
    <cofactor evidence="1">
        <name>a divalent metal cation</name>
        <dbReference type="ChEBI" id="CHEBI:60240"/>
    </cofactor>
</comment>
<dbReference type="PANTHER" id="PTHR22930:SF85">
    <property type="entry name" value="GH03217P-RELATED"/>
    <property type="match status" value="1"/>
</dbReference>
<evidence type="ECO:0000256" key="7">
    <source>
        <dbReference type="ARBA" id="ARBA00023242"/>
    </source>
</evidence>
<sequence>MSSQLVQGTINAAFTAAVAAIKYNSDRILVLNAEEESDLQLVAHLQSIMAVGHGTNEKTIWKFPTSDDWWKTIYPNLPDEVFIQHFRVDRIAFKWIVNEVKELMDTKFRNAIEVERKVAASLKCLATTCDFLTVAALFGIGKSSVHKYFTKFVDAVYQKVVPKVIQFPNEDEIRKSATEFEQMWGFPMAFAAIDGTHIPFNPPVHLASDFHNYKGWSSIIAVAMCDAHGKAIWLQSGLPGRLSDSGAFKATRCYAALTSGKLIPSGKQKYGDTEVPYVVLGDSGFAMESWLLKPFTYHGSLVESQKIFNYRHSRARRAVENMFGRVKLRWRRLLRGLDVHYQNAHKVISVAFALHNICESQGIGIHQTAEELIENMELDSRRPQPTSMSAAEAASGIMCRNALMNYFVSQPNPWSGK</sequence>
<dbReference type="GO" id="GO:0016787">
    <property type="term" value="F:hydrolase activity"/>
    <property type="evidence" value="ECO:0007669"/>
    <property type="project" value="UniProtKB-KW"/>
</dbReference>
<dbReference type="InterPro" id="IPR045249">
    <property type="entry name" value="HARBI1-like"/>
</dbReference>
<dbReference type="Proteomes" id="UP000094527">
    <property type="component" value="Unassembled WGS sequence"/>
</dbReference>
<dbReference type="AlphaFoldDB" id="A0A1D2M1U0"/>
<dbReference type="GO" id="GO:0046872">
    <property type="term" value="F:metal ion binding"/>
    <property type="evidence" value="ECO:0007669"/>
    <property type="project" value="UniProtKB-KW"/>
</dbReference>
<evidence type="ECO:0000256" key="4">
    <source>
        <dbReference type="ARBA" id="ARBA00022722"/>
    </source>
</evidence>
<name>A0A1D2M1U0_ORCCI</name>
<gene>
    <name evidence="9" type="ORF">Ocin01_19747</name>
</gene>
<accession>A0A1D2M1U0</accession>
<evidence type="ECO:0000256" key="5">
    <source>
        <dbReference type="ARBA" id="ARBA00022723"/>
    </source>
</evidence>
<dbReference type="OMA" id="AFRMSKG"/>
<keyword evidence="6" id="KW-0378">Hydrolase</keyword>
<evidence type="ECO:0000313" key="10">
    <source>
        <dbReference type="Proteomes" id="UP000094527"/>
    </source>
</evidence>
<organism evidence="9 10">
    <name type="scientific">Orchesella cincta</name>
    <name type="common">Springtail</name>
    <name type="synonym">Podura cincta</name>
    <dbReference type="NCBI Taxonomy" id="48709"/>
    <lineage>
        <taxon>Eukaryota</taxon>
        <taxon>Metazoa</taxon>
        <taxon>Ecdysozoa</taxon>
        <taxon>Arthropoda</taxon>
        <taxon>Hexapoda</taxon>
        <taxon>Collembola</taxon>
        <taxon>Entomobryomorpha</taxon>
        <taxon>Entomobryoidea</taxon>
        <taxon>Orchesellidae</taxon>
        <taxon>Orchesellinae</taxon>
        <taxon>Orchesella</taxon>
    </lineage>
</organism>
<dbReference type="EMBL" id="LJIJ01006729">
    <property type="protein sequence ID" value="ODM86935.1"/>
    <property type="molecule type" value="Genomic_DNA"/>
</dbReference>
<comment type="subcellular location">
    <subcellularLocation>
        <location evidence="2">Nucleus</location>
    </subcellularLocation>
</comment>
<comment type="similarity">
    <text evidence="3">Belongs to the HARBI1 family.</text>
</comment>
<dbReference type="GO" id="GO:0005634">
    <property type="term" value="C:nucleus"/>
    <property type="evidence" value="ECO:0007669"/>
    <property type="project" value="UniProtKB-SubCell"/>
</dbReference>
<dbReference type="PANTHER" id="PTHR22930">
    <property type="match status" value="1"/>
</dbReference>
<dbReference type="Pfam" id="PF13359">
    <property type="entry name" value="DDE_Tnp_4"/>
    <property type="match status" value="1"/>
</dbReference>
<feature type="domain" description="DDE Tnp4" evidence="8">
    <location>
        <begin position="193"/>
        <end position="356"/>
    </location>
</feature>
<dbReference type="InterPro" id="IPR027806">
    <property type="entry name" value="HARBI1_dom"/>
</dbReference>
<evidence type="ECO:0000256" key="6">
    <source>
        <dbReference type="ARBA" id="ARBA00022801"/>
    </source>
</evidence>
<dbReference type="STRING" id="48709.A0A1D2M1U0"/>
<keyword evidence="4" id="KW-0540">Nuclease</keyword>
<evidence type="ECO:0000313" key="9">
    <source>
        <dbReference type="EMBL" id="ODM86935.1"/>
    </source>
</evidence>
<reference evidence="9 10" key="1">
    <citation type="journal article" date="2016" name="Genome Biol. Evol.">
        <title>Gene Family Evolution Reflects Adaptation to Soil Environmental Stressors in the Genome of the Collembolan Orchesella cincta.</title>
        <authorList>
            <person name="Faddeeva-Vakhrusheva A."/>
            <person name="Derks M.F."/>
            <person name="Anvar S.Y."/>
            <person name="Agamennone V."/>
            <person name="Suring W."/>
            <person name="Smit S."/>
            <person name="van Straalen N.M."/>
            <person name="Roelofs D."/>
        </authorList>
    </citation>
    <scope>NUCLEOTIDE SEQUENCE [LARGE SCALE GENOMIC DNA]</scope>
    <source>
        <tissue evidence="9">Mixed pool</tissue>
    </source>
</reference>
<comment type="caution">
    <text evidence="9">The sequence shown here is derived from an EMBL/GenBank/DDBJ whole genome shotgun (WGS) entry which is preliminary data.</text>
</comment>
<protein>
    <submittedName>
        <fullName evidence="9">Putative nuclease HARBI1</fullName>
    </submittedName>
</protein>
<evidence type="ECO:0000256" key="1">
    <source>
        <dbReference type="ARBA" id="ARBA00001968"/>
    </source>
</evidence>
<evidence type="ECO:0000256" key="3">
    <source>
        <dbReference type="ARBA" id="ARBA00006958"/>
    </source>
</evidence>